<protein>
    <submittedName>
        <fullName evidence="1">Uncharacterized protein</fullName>
    </submittedName>
</protein>
<accession>A0A0A9BRL6</accession>
<proteinExistence type="predicted"/>
<reference evidence="1" key="1">
    <citation type="submission" date="2014-09" db="EMBL/GenBank/DDBJ databases">
        <authorList>
            <person name="Magalhaes I.L.F."/>
            <person name="Oliveira U."/>
            <person name="Santos F.R."/>
            <person name="Vidigal T.H.D.A."/>
            <person name="Brescovit A.D."/>
            <person name="Santos A.J."/>
        </authorList>
    </citation>
    <scope>NUCLEOTIDE SEQUENCE</scope>
    <source>
        <tissue evidence="1">Shoot tissue taken approximately 20 cm above the soil surface</tissue>
    </source>
</reference>
<organism evidence="1">
    <name type="scientific">Arundo donax</name>
    <name type="common">Giant reed</name>
    <name type="synonym">Donax arundinaceus</name>
    <dbReference type="NCBI Taxonomy" id="35708"/>
    <lineage>
        <taxon>Eukaryota</taxon>
        <taxon>Viridiplantae</taxon>
        <taxon>Streptophyta</taxon>
        <taxon>Embryophyta</taxon>
        <taxon>Tracheophyta</taxon>
        <taxon>Spermatophyta</taxon>
        <taxon>Magnoliopsida</taxon>
        <taxon>Liliopsida</taxon>
        <taxon>Poales</taxon>
        <taxon>Poaceae</taxon>
        <taxon>PACMAD clade</taxon>
        <taxon>Arundinoideae</taxon>
        <taxon>Arundineae</taxon>
        <taxon>Arundo</taxon>
    </lineage>
</organism>
<reference evidence="1" key="2">
    <citation type="journal article" date="2015" name="Data Brief">
        <title>Shoot transcriptome of the giant reed, Arundo donax.</title>
        <authorList>
            <person name="Barrero R.A."/>
            <person name="Guerrero F.D."/>
            <person name="Moolhuijzen P."/>
            <person name="Goolsby J.A."/>
            <person name="Tidwell J."/>
            <person name="Bellgard S.E."/>
            <person name="Bellgard M.I."/>
        </authorList>
    </citation>
    <scope>NUCLEOTIDE SEQUENCE</scope>
    <source>
        <tissue evidence="1">Shoot tissue taken approximately 20 cm above the soil surface</tissue>
    </source>
</reference>
<dbReference type="EMBL" id="GBRH01233122">
    <property type="protein sequence ID" value="JAD64773.1"/>
    <property type="molecule type" value="Transcribed_RNA"/>
</dbReference>
<evidence type="ECO:0000313" key="1">
    <source>
        <dbReference type="EMBL" id="JAD64773.1"/>
    </source>
</evidence>
<sequence>MVKHKKLQL</sequence>
<name>A0A0A9BRL6_ARUDO</name>